<keyword evidence="2" id="KW-1185">Reference proteome</keyword>
<evidence type="ECO:0000313" key="1">
    <source>
        <dbReference type="EMBL" id="KAK9137504.1"/>
    </source>
</evidence>
<sequence>MTKSKVVQRGMPIALRRNAVEADNPVILEDGHEETLREKEAVRKKKLLGRRKLLKALPVYVDVSPTDKGNHKDLNDSLPCTPPIFNSLDQNENEGTEVSLIEKSNNHGVEVKFNDPTAQTEEQENQVMQYANKELIVENQVMQQIGGKLLVEDHLGYQIPVVNEADQGSIPYITDVDILPPIATAKVNMHAKEANLSKFAQTSYGPFEVQHLMQRLKYIEEDIQEIEDRFGTRMVHNFRLVEDRLAAVERHISDHGSDIKRAISQMKVQLMGWKGTPSIEHPTSKDNDN</sequence>
<protein>
    <submittedName>
        <fullName evidence="1">Uncharacterized protein</fullName>
    </submittedName>
</protein>
<organism evidence="1 2">
    <name type="scientific">Stephania japonica</name>
    <dbReference type="NCBI Taxonomy" id="461633"/>
    <lineage>
        <taxon>Eukaryota</taxon>
        <taxon>Viridiplantae</taxon>
        <taxon>Streptophyta</taxon>
        <taxon>Embryophyta</taxon>
        <taxon>Tracheophyta</taxon>
        <taxon>Spermatophyta</taxon>
        <taxon>Magnoliopsida</taxon>
        <taxon>Ranunculales</taxon>
        <taxon>Menispermaceae</taxon>
        <taxon>Menispermoideae</taxon>
        <taxon>Cissampelideae</taxon>
        <taxon>Stephania</taxon>
    </lineage>
</organism>
<dbReference type="AlphaFoldDB" id="A0AAP0JP96"/>
<dbReference type="Proteomes" id="UP001417504">
    <property type="component" value="Unassembled WGS sequence"/>
</dbReference>
<gene>
    <name evidence="1" type="ORF">Sjap_008098</name>
</gene>
<dbReference type="EMBL" id="JBBNAE010000003">
    <property type="protein sequence ID" value="KAK9137504.1"/>
    <property type="molecule type" value="Genomic_DNA"/>
</dbReference>
<name>A0AAP0JP96_9MAGN</name>
<accession>A0AAP0JP96</accession>
<evidence type="ECO:0000313" key="2">
    <source>
        <dbReference type="Proteomes" id="UP001417504"/>
    </source>
</evidence>
<reference evidence="1 2" key="1">
    <citation type="submission" date="2024-01" db="EMBL/GenBank/DDBJ databases">
        <title>Genome assemblies of Stephania.</title>
        <authorList>
            <person name="Yang L."/>
        </authorList>
    </citation>
    <scope>NUCLEOTIDE SEQUENCE [LARGE SCALE GENOMIC DNA]</scope>
    <source>
        <strain evidence="1">QJT</strain>
        <tissue evidence="1">Leaf</tissue>
    </source>
</reference>
<comment type="caution">
    <text evidence="1">The sequence shown here is derived from an EMBL/GenBank/DDBJ whole genome shotgun (WGS) entry which is preliminary data.</text>
</comment>
<proteinExistence type="predicted"/>